<feature type="domain" description="Mandelate racemase/muconate lactonizing enzyme C-terminal" evidence="1">
    <location>
        <begin position="180"/>
        <end position="278"/>
    </location>
</feature>
<dbReference type="PANTHER" id="PTHR48080">
    <property type="entry name" value="D-GALACTONATE DEHYDRATASE-RELATED"/>
    <property type="match status" value="1"/>
</dbReference>
<evidence type="ECO:0000313" key="3">
    <source>
        <dbReference type="Proteomes" id="UP000244893"/>
    </source>
</evidence>
<organism evidence="2 3">
    <name type="scientific">Amnibacterium flavum</name>
    <dbReference type="NCBI Taxonomy" id="2173173"/>
    <lineage>
        <taxon>Bacteria</taxon>
        <taxon>Bacillati</taxon>
        <taxon>Actinomycetota</taxon>
        <taxon>Actinomycetes</taxon>
        <taxon>Micrococcales</taxon>
        <taxon>Microbacteriaceae</taxon>
        <taxon>Amnibacterium</taxon>
    </lineage>
</organism>
<dbReference type="InterPro" id="IPR013341">
    <property type="entry name" value="Mandelate_racemase_N_dom"/>
</dbReference>
<dbReference type="Proteomes" id="UP000244893">
    <property type="component" value="Unassembled WGS sequence"/>
</dbReference>
<dbReference type="RefSeq" id="WP_116757827.1">
    <property type="nucleotide sequence ID" value="NZ_JBHUEX010000002.1"/>
</dbReference>
<dbReference type="InterPro" id="IPR029065">
    <property type="entry name" value="Enolase_C-like"/>
</dbReference>
<comment type="caution">
    <text evidence="2">The sequence shown here is derived from an EMBL/GenBank/DDBJ whole genome shotgun (WGS) entry which is preliminary data.</text>
</comment>
<dbReference type="Gene3D" id="3.20.20.120">
    <property type="entry name" value="Enolase-like C-terminal domain"/>
    <property type="match status" value="1"/>
</dbReference>
<evidence type="ECO:0000259" key="1">
    <source>
        <dbReference type="SMART" id="SM00922"/>
    </source>
</evidence>
<dbReference type="InterPro" id="IPR034593">
    <property type="entry name" value="DgoD-like"/>
</dbReference>
<accession>A0A2V1HNR9</accession>
<dbReference type="InterPro" id="IPR013342">
    <property type="entry name" value="Mandelate_racemase_C"/>
</dbReference>
<dbReference type="Pfam" id="PF13378">
    <property type="entry name" value="MR_MLE_C"/>
    <property type="match status" value="1"/>
</dbReference>
<name>A0A2V1HNR9_9MICO</name>
<dbReference type="SUPFAM" id="SSF54826">
    <property type="entry name" value="Enolase N-terminal domain-like"/>
    <property type="match status" value="1"/>
</dbReference>
<proteinExistence type="predicted"/>
<sequence>MTEKTVVRAITESLEREQAGEGKSAAVYELSTAYDSLTIERIEVFKCVFPLARPFMLGHASVDRREYVVIRITDSSGASGVAFALSRGAPTDTVISELVGPRFLGRGSVDIEGTMQQVRRGLQPFAAEGVVGRALSLIDIALWDLRGKHLDSPVWKLLGATRSTAPIQIVEGYPIDGETDSQFIDRICARVDEGYKHIKIAYGAAQPDAFTNRLEAMMKAVPDEVSVNVDVAWSWYDLDVARHVLGRWNHLNLAWIEDPVAADDLETLAAIRSMSRLPIGVGDEVSRAATLRTAAESGLVDVLRADLTCAGGFSALPSLVDSAHAISLSTHVYPQIHRHAVLGATANGPVEMFPPVSPWDTCAEFVAPAECELMDGVVSITPPTRPGLGIDIDWQRVASASVRSARITA</sequence>
<dbReference type="EMBL" id="QEOP01000005">
    <property type="protein sequence ID" value="PVZ93232.1"/>
    <property type="molecule type" value="Genomic_DNA"/>
</dbReference>
<dbReference type="SMART" id="SM00922">
    <property type="entry name" value="MR_MLE"/>
    <property type="match status" value="1"/>
</dbReference>
<dbReference type="InterPro" id="IPR029017">
    <property type="entry name" value="Enolase-like_N"/>
</dbReference>
<dbReference type="Pfam" id="PF02746">
    <property type="entry name" value="MR_MLE_N"/>
    <property type="match status" value="1"/>
</dbReference>
<evidence type="ECO:0000313" key="2">
    <source>
        <dbReference type="EMBL" id="PVZ93232.1"/>
    </source>
</evidence>
<dbReference type="SUPFAM" id="SSF51604">
    <property type="entry name" value="Enolase C-terminal domain-like"/>
    <property type="match status" value="1"/>
</dbReference>
<dbReference type="InterPro" id="IPR036849">
    <property type="entry name" value="Enolase-like_C_sf"/>
</dbReference>
<gene>
    <name evidence="2" type="ORF">DDQ50_16105</name>
</gene>
<protein>
    <recommendedName>
        <fullName evidence="1">Mandelate racemase/muconate lactonizing enzyme C-terminal domain-containing protein</fullName>
    </recommendedName>
</protein>
<reference evidence="2 3" key="1">
    <citation type="submission" date="2018-05" db="EMBL/GenBank/DDBJ databases">
        <title>Amnibacterium sp. M8JJ-5, whole genome shotgun sequence.</title>
        <authorList>
            <person name="Tuo L."/>
        </authorList>
    </citation>
    <scope>NUCLEOTIDE SEQUENCE [LARGE SCALE GENOMIC DNA]</scope>
    <source>
        <strain evidence="2 3">M8JJ-5</strain>
    </source>
</reference>
<dbReference type="Gene3D" id="3.30.390.10">
    <property type="entry name" value="Enolase-like, N-terminal domain"/>
    <property type="match status" value="1"/>
</dbReference>
<dbReference type="SFLD" id="SFLDS00001">
    <property type="entry name" value="Enolase"/>
    <property type="match status" value="1"/>
</dbReference>
<dbReference type="OrthoDB" id="9802699at2"/>
<keyword evidence="3" id="KW-1185">Reference proteome</keyword>
<dbReference type="AlphaFoldDB" id="A0A2V1HNR9"/>